<feature type="domain" description="Tc1-like transposase DDE" evidence="2">
    <location>
        <begin position="123"/>
        <end position="265"/>
    </location>
</feature>
<dbReference type="InterPro" id="IPR052338">
    <property type="entry name" value="Transposase_5"/>
</dbReference>
<dbReference type="InterPro" id="IPR036397">
    <property type="entry name" value="RNaseH_sf"/>
</dbReference>
<dbReference type="GO" id="GO:0006313">
    <property type="term" value="P:DNA transposition"/>
    <property type="evidence" value="ECO:0007669"/>
    <property type="project" value="InterPro"/>
</dbReference>
<keyword evidence="4" id="KW-1185">Reference proteome</keyword>
<evidence type="ECO:0000259" key="1">
    <source>
        <dbReference type="Pfam" id="PF01498"/>
    </source>
</evidence>
<feature type="domain" description="Transposase Tc1-like" evidence="1">
    <location>
        <begin position="52"/>
        <end position="114"/>
    </location>
</feature>
<evidence type="ECO:0000313" key="4">
    <source>
        <dbReference type="Proteomes" id="UP000694389"/>
    </source>
</evidence>
<dbReference type="Pfam" id="PF13358">
    <property type="entry name" value="DDE_3"/>
    <property type="match status" value="1"/>
</dbReference>
<dbReference type="Proteomes" id="UP000694389">
    <property type="component" value="Unassembled WGS sequence"/>
</dbReference>
<sequence length="315" mass="36270">MRLNYLSCPSTISKLKAKFHITGDVKDRLRSGRPKKTTPQEDHFLTLSALRCRRLSSTDLQSRFAGRYGRRLSAQTIRNSLHAANLRSHRAARSPAMTALHHQARLRWCRQHVHWNLNMWRNVMFSDESRFCLRQLDRGVKVWRRRGERYADCCTDRITSFGGGSVLVWGSISLTGKTRLVIIGGNLNAERYRDEILQPVAIPYLRSLGPNSILQDDNARPQRAVFIRDYLQNVGVERMEWPASSPDLNPIEHLWDQLGRAVRARVTDTTTSADLRQILVEEWDAIPQQCVTRLVTSMRRRCQAVVAVYGSSTRY</sequence>
<dbReference type="GO" id="GO:0003677">
    <property type="term" value="F:DNA binding"/>
    <property type="evidence" value="ECO:0007669"/>
    <property type="project" value="InterPro"/>
</dbReference>
<reference evidence="3" key="2">
    <citation type="submission" date="2025-09" db="UniProtKB">
        <authorList>
            <consortium name="Ensembl"/>
        </authorList>
    </citation>
    <scope>IDENTIFICATION</scope>
</reference>
<dbReference type="Ensembl" id="ENSDLAT00005087111.1">
    <property type="protein sequence ID" value="ENSDLAP00005083876.1"/>
    <property type="gene ID" value="ENSDLAG00005029948.1"/>
</dbReference>
<dbReference type="Pfam" id="PF01498">
    <property type="entry name" value="HTH_Tnp_Tc3_2"/>
    <property type="match status" value="1"/>
</dbReference>
<dbReference type="PANTHER" id="PTHR23022">
    <property type="entry name" value="TRANSPOSABLE ELEMENT-RELATED"/>
    <property type="match status" value="1"/>
</dbReference>
<reference evidence="3" key="1">
    <citation type="submission" date="2025-08" db="UniProtKB">
        <authorList>
            <consortium name="Ensembl"/>
        </authorList>
    </citation>
    <scope>IDENTIFICATION</scope>
</reference>
<accession>A0A8P4GJB0</accession>
<proteinExistence type="predicted"/>
<evidence type="ECO:0008006" key="5">
    <source>
        <dbReference type="Google" id="ProtNLM"/>
    </source>
</evidence>
<organism evidence="3 4">
    <name type="scientific">Dicentrarchus labrax</name>
    <name type="common">European seabass</name>
    <name type="synonym">Morone labrax</name>
    <dbReference type="NCBI Taxonomy" id="13489"/>
    <lineage>
        <taxon>Eukaryota</taxon>
        <taxon>Metazoa</taxon>
        <taxon>Chordata</taxon>
        <taxon>Craniata</taxon>
        <taxon>Vertebrata</taxon>
        <taxon>Euteleostomi</taxon>
        <taxon>Actinopterygii</taxon>
        <taxon>Neopterygii</taxon>
        <taxon>Teleostei</taxon>
        <taxon>Neoteleostei</taxon>
        <taxon>Acanthomorphata</taxon>
        <taxon>Eupercaria</taxon>
        <taxon>Moronidae</taxon>
        <taxon>Dicentrarchus</taxon>
    </lineage>
</organism>
<evidence type="ECO:0000259" key="2">
    <source>
        <dbReference type="Pfam" id="PF13358"/>
    </source>
</evidence>
<dbReference type="GeneTree" id="ENSGT00940000166084"/>
<dbReference type="InterPro" id="IPR038717">
    <property type="entry name" value="Tc1-like_DDE_dom"/>
</dbReference>
<dbReference type="AlphaFoldDB" id="A0A8P4GJB0"/>
<protein>
    <recommendedName>
        <fullName evidence="5">Transposable element Tc1 transposase</fullName>
    </recommendedName>
</protein>
<dbReference type="Gene3D" id="3.30.420.10">
    <property type="entry name" value="Ribonuclease H-like superfamily/Ribonuclease H"/>
    <property type="match status" value="1"/>
</dbReference>
<evidence type="ECO:0000313" key="3">
    <source>
        <dbReference type="Ensembl" id="ENSDLAP00005083876.1"/>
    </source>
</evidence>
<dbReference type="InterPro" id="IPR002492">
    <property type="entry name" value="Transposase_Tc1-like"/>
</dbReference>
<dbReference type="PANTHER" id="PTHR23022:SF135">
    <property type="entry name" value="SI:DKEY-77F5.3"/>
    <property type="match status" value="1"/>
</dbReference>
<dbReference type="GO" id="GO:0015074">
    <property type="term" value="P:DNA integration"/>
    <property type="evidence" value="ECO:0007669"/>
    <property type="project" value="InterPro"/>
</dbReference>
<name>A0A8P4GJB0_DICLA</name>